<keyword evidence="1" id="KW-0732">Signal</keyword>
<organism evidence="2 3">
    <name type="scientific">Lichtheimia ornata</name>
    <dbReference type="NCBI Taxonomy" id="688661"/>
    <lineage>
        <taxon>Eukaryota</taxon>
        <taxon>Fungi</taxon>
        <taxon>Fungi incertae sedis</taxon>
        <taxon>Mucoromycota</taxon>
        <taxon>Mucoromycotina</taxon>
        <taxon>Mucoromycetes</taxon>
        <taxon>Mucorales</taxon>
        <taxon>Lichtheimiaceae</taxon>
        <taxon>Lichtheimia</taxon>
    </lineage>
</organism>
<name>A0AAD7XPJ5_9FUNG</name>
<protein>
    <recommendedName>
        <fullName evidence="4">Secreted protein</fullName>
    </recommendedName>
</protein>
<dbReference type="AlphaFoldDB" id="A0AAD7XPJ5"/>
<sequence length="117" mass="12729">MKLTRIFGVALMIVGPVYALQPGTLATENTCKGKMPTSTITDDEDTVATRSCVTPAGVECSKFKKNVNECLEHQCSYVGYYRGTNEGHLMALQEYECVDKVPEGLELQPPASLVPAK</sequence>
<evidence type="ECO:0008006" key="4">
    <source>
        <dbReference type="Google" id="ProtNLM"/>
    </source>
</evidence>
<dbReference type="Proteomes" id="UP001234581">
    <property type="component" value="Unassembled WGS sequence"/>
</dbReference>
<gene>
    <name evidence="2" type="ORF">O0I10_012490</name>
</gene>
<feature type="signal peptide" evidence="1">
    <location>
        <begin position="1"/>
        <end position="19"/>
    </location>
</feature>
<evidence type="ECO:0000256" key="1">
    <source>
        <dbReference type="SAM" id="SignalP"/>
    </source>
</evidence>
<comment type="caution">
    <text evidence="2">The sequence shown here is derived from an EMBL/GenBank/DDBJ whole genome shotgun (WGS) entry which is preliminary data.</text>
</comment>
<proteinExistence type="predicted"/>
<feature type="chain" id="PRO_5042249077" description="Secreted protein" evidence="1">
    <location>
        <begin position="20"/>
        <end position="117"/>
    </location>
</feature>
<evidence type="ECO:0000313" key="2">
    <source>
        <dbReference type="EMBL" id="KAJ8651919.1"/>
    </source>
</evidence>
<evidence type="ECO:0000313" key="3">
    <source>
        <dbReference type="Proteomes" id="UP001234581"/>
    </source>
</evidence>
<accession>A0AAD7XPJ5</accession>
<keyword evidence="3" id="KW-1185">Reference proteome</keyword>
<dbReference type="GeneID" id="83219834"/>
<dbReference type="RefSeq" id="XP_058336833.1">
    <property type="nucleotide sequence ID" value="XM_058492391.1"/>
</dbReference>
<reference evidence="2 3" key="1">
    <citation type="submission" date="2023-03" db="EMBL/GenBank/DDBJ databases">
        <title>Genome sequence of Lichtheimia ornata CBS 291.66.</title>
        <authorList>
            <person name="Mohabir J.T."/>
            <person name="Shea T.P."/>
            <person name="Kurbessoian T."/>
            <person name="Berby B."/>
            <person name="Fontaine J."/>
            <person name="Livny J."/>
            <person name="Gnirke A."/>
            <person name="Stajich J.E."/>
            <person name="Cuomo C.A."/>
        </authorList>
    </citation>
    <scope>NUCLEOTIDE SEQUENCE [LARGE SCALE GENOMIC DNA]</scope>
    <source>
        <strain evidence="2">CBS 291.66</strain>
    </source>
</reference>
<dbReference type="EMBL" id="JARTCD010000130">
    <property type="protein sequence ID" value="KAJ8651919.1"/>
    <property type="molecule type" value="Genomic_DNA"/>
</dbReference>